<name>A0AAD8Y1S1_9STRA</name>
<gene>
    <name evidence="1" type="ORF">QTG54_011300</name>
</gene>
<organism evidence="1 2">
    <name type="scientific">Skeletonema marinoi</name>
    <dbReference type="NCBI Taxonomy" id="267567"/>
    <lineage>
        <taxon>Eukaryota</taxon>
        <taxon>Sar</taxon>
        <taxon>Stramenopiles</taxon>
        <taxon>Ochrophyta</taxon>
        <taxon>Bacillariophyta</taxon>
        <taxon>Coscinodiscophyceae</taxon>
        <taxon>Thalassiosirophycidae</taxon>
        <taxon>Thalassiosirales</taxon>
        <taxon>Skeletonemataceae</taxon>
        <taxon>Skeletonema</taxon>
        <taxon>Skeletonema marinoi-dohrnii complex</taxon>
    </lineage>
</organism>
<dbReference type="EMBL" id="JATAAI010000022">
    <property type="protein sequence ID" value="KAK1738006.1"/>
    <property type="molecule type" value="Genomic_DNA"/>
</dbReference>
<dbReference type="Proteomes" id="UP001224775">
    <property type="component" value="Unassembled WGS sequence"/>
</dbReference>
<dbReference type="AlphaFoldDB" id="A0AAD8Y1S1"/>
<sequence>MPMTRSKTQLKRNYAAAVAGADDDTNQLLSVSRQAFIDWAVENAVPIERLTPNDYSEHSDNNIHNAAFFQSLSGAIQSSSASVVMLSEGFHNCREMMTLHHAVIEYLVDNLGFTVVASESGLPESRVISNFLQNLRKLSSDKEDEL</sequence>
<dbReference type="SUPFAM" id="SSF159501">
    <property type="entry name" value="EreA/ChaN-like"/>
    <property type="match status" value="1"/>
</dbReference>
<evidence type="ECO:0000313" key="1">
    <source>
        <dbReference type="EMBL" id="KAK1738006.1"/>
    </source>
</evidence>
<proteinExistence type="predicted"/>
<comment type="caution">
    <text evidence="1">The sequence shown here is derived from an EMBL/GenBank/DDBJ whole genome shotgun (WGS) entry which is preliminary data.</text>
</comment>
<reference evidence="1" key="1">
    <citation type="submission" date="2023-06" db="EMBL/GenBank/DDBJ databases">
        <title>Survivors Of The Sea: Transcriptome response of Skeletonema marinoi to long-term dormancy.</title>
        <authorList>
            <person name="Pinder M.I.M."/>
            <person name="Kourtchenko O."/>
            <person name="Robertson E.K."/>
            <person name="Larsson T."/>
            <person name="Maumus F."/>
            <person name="Osuna-Cruz C.M."/>
            <person name="Vancaester E."/>
            <person name="Stenow R."/>
            <person name="Vandepoele K."/>
            <person name="Ploug H."/>
            <person name="Bruchert V."/>
            <person name="Godhe A."/>
            <person name="Topel M."/>
        </authorList>
    </citation>
    <scope>NUCLEOTIDE SEQUENCE</scope>
    <source>
        <strain evidence="1">R05AC</strain>
    </source>
</reference>
<accession>A0AAD8Y1S1</accession>
<dbReference type="Gene3D" id="3.40.1660.10">
    <property type="entry name" value="EreA-like (biosynthetic domain)"/>
    <property type="match status" value="1"/>
</dbReference>
<keyword evidence="2" id="KW-1185">Reference proteome</keyword>
<evidence type="ECO:0000313" key="2">
    <source>
        <dbReference type="Proteomes" id="UP001224775"/>
    </source>
</evidence>
<protein>
    <submittedName>
        <fullName evidence="1">Uncharacterized protein</fullName>
    </submittedName>
</protein>